<protein>
    <submittedName>
        <fullName evidence="5">ArsR family transcriptional regulator</fullName>
    </submittedName>
</protein>
<evidence type="ECO:0000313" key="6">
    <source>
        <dbReference type="Proteomes" id="UP000061839"/>
    </source>
</evidence>
<organism evidence="5 6">
    <name type="scientific">Psychromicrobium lacuslunae</name>
    <dbReference type="NCBI Taxonomy" id="1618207"/>
    <lineage>
        <taxon>Bacteria</taxon>
        <taxon>Bacillati</taxon>
        <taxon>Actinomycetota</taxon>
        <taxon>Actinomycetes</taxon>
        <taxon>Micrococcales</taxon>
        <taxon>Micrococcaceae</taxon>
        <taxon>Psychromicrobium</taxon>
    </lineage>
</organism>
<dbReference type="PATRIC" id="fig|1618207.4.peg.1525"/>
<dbReference type="InterPro" id="IPR036390">
    <property type="entry name" value="WH_DNA-bd_sf"/>
</dbReference>
<gene>
    <name evidence="5" type="ORF">UM93_07535</name>
</gene>
<evidence type="ECO:0000256" key="1">
    <source>
        <dbReference type="ARBA" id="ARBA00023015"/>
    </source>
</evidence>
<dbReference type="Pfam" id="PF12840">
    <property type="entry name" value="HTH_20"/>
    <property type="match status" value="1"/>
</dbReference>
<dbReference type="RefSeq" id="WP_045074752.1">
    <property type="nucleotide sequence ID" value="NZ_CP011005.1"/>
</dbReference>
<evidence type="ECO:0000313" key="5">
    <source>
        <dbReference type="EMBL" id="AJT41406.1"/>
    </source>
</evidence>
<dbReference type="GO" id="GO:0003700">
    <property type="term" value="F:DNA-binding transcription factor activity"/>
    <property type="evidence" value="ECO:0007669"/>
    <property type="project" value="InterPro"/>
</dbReference>
<evidence type="ECO:0000256" key="3">
    <source>
        <dbReference type="ARBA" id="ARBA00023163"/>
    </source>
</evidence>
<dbReference type="SUPFAM" id="SSF46785">
    <property type="entry name" value="Winged helix' DNA-binding domain"/>
    <property type="match status" value="1"/>
</dbReference>
<accession>A0A0D4BZ60</accession>
<dbReference type="STRING" id="1618207.UM93_07535"/>
<keyword evidence="1" id="KW-0805">Transcription regulation</keyword>
<evidence type="ECO:0000256" key="2">
    <source>
        <dbReference type="ARBA" id="ARBA00023125"/>
    </source>
</evidence>
<dbReference type="EMBL" id="CP011005">
    <property type="protein sequence ID" value="AJT41406.1"/>
    <property type="molecule type" value="Genomic_DNA"/>
</dbReference>
<dbReference type="InterPro" id="IPR001845">
    <property type="entry name" value="HTH_ArsR_DNA-bd_dom"/>
</dbReference>
<dbReference type="PRINTS" id="PR00778">
    <property type="entry name" value="HTHARSR"/>
</dbReference>
<dbReference type="GO" id="GO:0003677">
    <property type="term" value="F:DNA binding"/>
    <property type="evidence" value="ECO:0007669"/>
    <property type="project" value="UniProtKB-KW"/>
</dbReference>
<name>A0A0D4BZ60_9MICC</name>
<dbReference type="PROSITE" id="PS50987">
    <property type="entry name" value="HTH_ARSR_2"/>
    <property type="match status" value="1"/>
</dbReference>
<evidence type="ECO:0000259" key="4">
    <source>
        <dbReference type="PROSITE" id="PS50987"/>
    </source>
</evidence>
<dbReference type="InterPro" id="IPR036388">
    <property type="entry name" value="WH-like_DNA-bd_sf"/>
</dbReference>
<dbReference type="PANTHER" id="PTHR33154">
    <property type="entry name" value="TRANSCRIPTIONAL REGULATOR, ARSR FAMILY"/>
    <property type="match status" value="1"/>
</dbReference>
<sequence length="102" mass="11168">MDNLSQPSVQEIDLVSVLAALADPVRLAIMRALYRDEGPIDCSIVAADIKLTPATVSHHWRVLRQAGLTATTKHGRSRKVEVRRADLANRFPGLLEATLAID</sequence>
<dbReference type="Proteomes" id="UP000061839">
    <property type="component" value="Chromosome"/>
</dbReference>
<keyword evidence="2" id="KW-0238">DNA-binding</keyword>
<dbReference type="Gene3D" id="1.10.10.10">
    <property type="entry name" value="Winged helix-like DNA-binding domain superfamily/Winged helix DNA-binding domain"/>
    <property type="match status" value="1"/>
</dbReference>
<dbReference type="InterPro" id="IPR011991">
    <property type="entry name" value="ArsR-like_HTH"/>
</dbReference>
<dbReference type="PANTHER" id="PTHR33154:SF12">
    <property type="entry name" value="TRANSCRIPTIONAL REGULATORY PROTEIN"/>
    <property type="match status" value="1"/>
</dbReference>
<dbReference type="KEGG" id="ari:UM93_07535"/>
<keyword evidence="3" id="KW-0804">Transcription</keyword>
<reference evidence="5 6" key="1">
    <citation type="journal article" date="2015" name="Genome Announc.">
        <title>Complete Genome Sequencing of Protease-Producing Novel Arthrobacter sp. Strain IHBB 11108 Using PacBio Single-Molecule Real-Time Sequencing Technology.</title>
        <authorList>
            <person name="Kiran S."/>
            <person name="Swarnkar M.K."/>
            <person name="Pal M."/>
            <person name="Thakur R."/>
            <person name="Tewari R."/>
            <person name="Singh A.K."/>
            <person name="Gulati A."/>
        </authorList>
    </citation>
    <scope>NUCLEOTIDE SEQUENCE [LARGE SCALE GENOMIC DNA]</scope>
    <source>
        <strain evidence="5 6">IHBB 11108</strain>
    </source>
</reference>
<feature type="domain" description="HTH arsR-type" evidence="4">
    <location>
        <begin position="6"/>
        <end position="102"/>
    </location>
</feature>
<dbReference type="InterPro" id="IPR051081">
    <property type="entry name" value="HTH_MetalResp_TranReg"/>
</dbReference>
<dbReference type="SMART" id="SM00418">
    <property type="entry name" value="HTH_ARSR"/>
    <property type="match status" value="1"/>
</dbReference>
<keyword evidence="6" id="KW-1185">Reference proteome</keyword>
<dbReference type="CDD" id="cd00090">
    <property type="entry name" value="HTH_ARSR"/>
    <property type="match status" value="1"/>
</dbReference>
<dbReference type="AlphaFoldDB" id="A0A0D4BZ60"/>
<proteinExistence type="predicted"/>
<dbReference type="HOGENOM" id="CLU_097806_4_0_11"/>